<dbReference type="InterPro" id="IPR053208">
    <property type="entry name" value="GMC_Oxidoreductase_CD"/>
</dbReference>
<dbReference type="Proteomes" id="UP000054337">
    <property type="component" value="Unassembled WGS sequence"/>
</dbReference>
<evidence type="ECO:0000256" key="2">
    <source>
        <dbReference type="PIRSR" id="PIRSR000137-2"/>
    </source>
</evidence>
<protein>
    <submittedName>
        <fullName evidence="7">GMC oxidoreductase</fullName>
    </submittedName>
</protein>
<accession>W7E1C3</accession>
<dbReference type="HOGENOM" id="CLU_011025_2_1_1"/>
<evidence type="ECO:0000313" key="8">
    <source>
        <dbReference type="Proteomes" id="UP000054337"/>
    </source>
</evidence>
<dbReference type="Pfam" id="PF05199">
    <property type="entry name" value="GMC_oxred_C"/>
    <property type="match status" value="1"/>
</dbReference>
<keyword evidence="2 3" id="KW-0274">FAD</keyword>
<dbReference type="InterPro" id="IPR012132">
    <property type="entry name" value="GMC_OxRdtase"/>
</dbReference>
<dbReference type="PIRSF" id="PIRSF000137">
    <property type="entry name" value="Alcohol_oxidase"/>
    <property type="match status" value="1"/>
</dbReference>
<dbReference type="GO" id="GO:0050660">
    <property type="term" value="F:flavin adenine dinucleotide binding"/>
    <property type="evidence" value="ECO:0007669"/>
    <property type="project" value="InterPro"/>
</dbReference>
<name>W7E1C3_BIPV3</name>
<evidence type="ECO:0000256" key="4">
    <source>
        <dbReference type="SAM" id="SignalP"/>
    </source>
</evidence>
<proteinExistence type="inferred from homology"/>
<feature type="signal peptide" evidence="4">
    <location>
        <begin position="1"/>
        <end position="21"/>
    </location>
</feature>
<feature type="chain" id="PRO_5004893435" evidence="4">
    <location>
        <begin position="22"/>
        <end position="561"/>
    </location>
</feature>
<feature type="binding site" evidence="2">
    <location>
        <position position="117"/>
    </location>
    <ligand>
        <name>FAD</name>
        <dbReference type="ChEBI" id="CHEBI:57692"/>
    </ligand>
</feature>
<dbReference type="PROSITE" id="PS00624">
    <property type="entry name" value="GMC_OXRED_2"/>
    <property type="match status" value="1"/>
</dbReference>
<comment type="similarity">
    <text evidence="1 3">Belongs to the GMC oxidoreductase family.</text>
</comment>
<gene>
    <name evidence="7" type="ORF">COCVIDRAFT_18448</name>
</gene>
<keyword evidence="8" id="KW-1185">Reference proteome</keyword>
<dbReference type="SUPFAM" id="SSF54373">
    <property type="entry name" value="FAD-linked reductases, C-terminal domain"/>
    <property type="match status" value="1"/>
</dbReference>
<evidence type="ECO:0000259" key="6">
    <source>
        <dbReference type="PROSITE" id="PS00624"/>
    </source>
</evidence>
<dbReference type="PANTHER" id="PTHR47190">
    <property type="entry name" value="DEHYDROGENASE, PUTATIVE-RELATED"/>
    <property type="match status" value="1"/>
</dbReference>
<dbReference type="GeneID" id="26252186"/>
<evidence type="ECO:0000256" key="1">
    <source>
        <dbReference type="ARBA" id="ARBA00010790"/>
    </source>
</evidence>
<feature type="binding site" evidence="2">
    <location>
        <position position="244"/>
    </location>
    <ligand>
        <name>FAD</name>
        <dbReference type="ChEBI" id="CHEBI:57692"/>
    </ligand>
</feature>
<dbReference type="Pfam" id="PF00732">
    <property type="entry name" value="GMC_oxred_N"/>
    <property type="match status" value="1"/>
</dbReference>
<dbReference type="RefSeq" id="XP_014553718.1">
    <property type="nucleotide sequence ID" value="XM_014698232.1"/>
</dbReference>
<dbReference type="Gene3D" id="3.50.50.60">
    <property type="entry name" value="FAD/NAD(P)-binding domain"/>
    <property type="match status" value="1"/>
</dbReference>
<evidence type="ECO:0000256" key="3">
    <source>
        <dbReference type="RuleBase" id="RU003968"/>
    </source>
</evidence>
<dbReference type="Gene3D" id="3.30.410.10">
    <property type="entry name" value="Cholesterol Oxidase, domain 2"/>
    <property type="match status" value="1"/>
</dbReference>
<feature type="domain" description="Glucose-methanol-choline oxidoreductase N-terminal" evidence="5">
    <location>
        <begin position="115"/>
        <end position="138"/>
    </location>
</feature>
<dbReference type="InterPro" id="IPR000172">
    <property type="entry name" value="GMC_OxRdtase_N"/>
</dbReference>
<dbReference type="PANTHER" id="PTHR47190:SF4">
    <property type="entry name" value="DEHYDROGENASE, PUTATIVE-RELATED"/>
    <property type="match status" value="1"/>
</dbReference>
<dbReference type="InterPro" id="IPR036188">
    <property type="entry name" value="FAD/NAD-bd_sf"/>
</dbReference>
<organism evidence="7 8">
    <name type="scientific">Bipolaris victoriae (strain FI3)</name>
    <name type="common">Victoria blight of oats agent</name>
    <name type="synonym">Cochliobolus victoriae</name>
    <dbReference type="NCBI Taxonomy" id="930091"/>
    <lineage>
        <taxon>Eukaryota</taxon>
        <taxon>Fungi</taxon>
        <taxon>Dikarya</taxon>
        <taxon>Ascomycota</taxon>
        <taxon>Pezizomycotina</taxon>
        <taxon>Dothideomycetes</taxon>
        <taxon>Pleosporomycetidae</taxon>
        <taxon>Pleosporales</taxon>
        <taxon>Pleosporineae</taxon>
        <taxon>Pleosporaceae</taxon>
        <taxon>Bipolaris</taxon>
    </lineage>
</organism>
<keyword evidence="4" id="KW-0732">Signal</keyword>
<keyword evidence="3" id="KW-0285">Flavoprotein</keyword>
<reference evidence="7 8" key="1">
    <citation type="journal article" date="2013" name="PLoS Genet.">
        <title>Comparative genome structure, secondary metabolite, and effector coding capacity across Cochliobolus pathogens.</title>
        <authorList>
            <person name="Condon B.J."/>
            <person name="Leng Y."/>
            <person name="Wu D."/>
            <person name="Bushley K.E."/>
            <person name="Ohm R.A."/>
            <person name="Otillar R."/>
            <person name="Martin J."/>
            <person name="Schackwitz W."/>
            <person name="Grimwood J."/>
            <person name="MohdZainudin N."/>
            <person name="Xue C."/>
            <person name="Wang R."/>
            <person name="Manning V.A."/>
            <person name="Dhillon B."/>
            <person name="Tu Z.J."/>
            <person name="Steffenson B.J."/>
            <person name="Salamov A."/>
            <person name="Sun H."/>
            <person name="Lowry S."/>
            <person name="LaButti K."/>
            <person name="Han J."/>
            <person name="Copeland A."/>
            <person name="Lindquist E."/>
            <person name="Barry K."/>
            <person name="Schmutz J."/>
            <person name="Baker S.E."/>
            <person name="Ciuffetti L.M."/>
            <person name="Grigoriev I.V."/>
            <person name="Zhong S."/>
            <person name="Turgeon B.G."/>
        </authorList>
    </citation>
    <scope>NUCLEOTIDE SEQUENCE [LARGE SCALE GENOMIC DNA]</scope>
    <source>
        <strain evidence="7 8">FI3</strain>
    </source>
</reference>
<dbReference type="PROSITE" id="PS00623">
    <property type="entry name" value="GMC_OXRED_1"/>
    <property type="match status" value="1"/>
</dbReference>
<dbReference type="GO" id="GO:0016614">
    <property type="term" value="F:oxidoreductase activity, acting on CH-OH group of donors"/>
    <property type="evidence" value="ECO:0007669"/>
    <property type="project" value="InterPro"/>
</dbReference>
<dbReference type="EMBL" id="KI968772">
    <property type="protein sequence ID" value="EUN24193.1"/>
    <property type="molecule type" value="Genomic_DNA"/>
</dbReference>
<feature type="domain" description="Glucose-methanol-choline oxidoreductase N-terminal" evidence="6">
    <location>
        <begin position="282"/>
        <end position="296"/>
    </location>
</feature>
<evidence type="ECO:0000259" key="5">
    <source>
        <dbReference type="PROSITE" id="PS00623"/>
    </source>
</evidence>
<dbReference type="OrthoDB" id="413885at2759"/>
<comment type="cofactor">
    <cofactor evidence="2">
        <name>FAD</name>
        <dbReference type="ChEBI" id="CHEBI:57692"/>
    </cofactor>
</comment>
<dbReference type="SUPFAM" id="SSF51905">
    <property type="entry name" value="FAD/NAD(P)-binding domain"/>
    <property type="match status" value="1"/>
</dbReference>
<evidence type="ECO:0000313" key="7">
    <source>
        <dbReference type="EMBL" id="EUN24193.1"/>
    </source>
</evidence>
<dbReference type="InterPro" id="IPR007867">
    <property type="entry name" value="GMC_OxRtase_C"/>
</dbReference>
<sequence>MAIRHIFTTASLALALVKTNAENSASGNYGYTTAYDYIVVGGGASGIIAAQRFVERGSSVLLLERGGPSFFSSGGNYTLSWNNTVTPFDVPALGASIGDFPGLNAFCDDTPDLSGCVLGGSTVVNSLNYINPSRDDFDAVWPEGWRWDDIQTSAAKLYKRNPGTITPSSDGRYYDSAVYNVLSKELTQAGYNSVNTIANPNDKQKIYGHSAENVINGLRAGPVRTYLPLAQGKPNFKLELHTRVIRAVRKNSTVTGVEVIDKSNQRRIINIKKGGKVIFAAGAMSTPRLLFNSGIGPIAQINVAKAANVTLPDESVWIISPVGVRIQDHAALFATFNVTGGNMKGLTNSEIKNPSQENIDLFAKGSGVLAEAPFRLNTFRTVTTSDGHKIMIQTHCFSRANNQISVIYQVTLGTTTVGSMAMDAAGKAIYTKSALLQTAADKEALAIELDNWLAITRTPGSRLVYSGGPNTNGAEIIKMNGISTGYHVTSSTIMGTDDGTKGGKSVVDTNCKVYGTDNLFVIDLGIHPKVPSGNTMVITMIAAEHAVTKILELESKAGSSG</sequence>
<dbReference type="AlphaFoldDB" id="W7E1C3"/>